<dbReference type="WBParaSite" id="TMUE_3000011271.1">
    <property type="protein sequence ID" value="TMUE_3000011271.1"/>
    <property type="gene ID" value="WBGene00301265"/>
</dbReference>
<evidence type="ECO:0000313" key="3">
    <source>
        <dbReference type="WBParaSite" id="TMUE_3000011271.1"/>
    </source>
</evidence>
<accession>A0A5S6QV35</accession>
<dbReference type="AlphaFoldDB" id="A0A5S6QV35"/>
<reference evidence="1" key="2">
    <citation type="submission" date="2014-03" db="EMBL/GenBank/DDBJ databases">
        <title>The whipworm genome and dual-species transcriptomics of an intimate host-pathogen interaction.</title>
        <authorList>
            <person name="Foth B.J."/>
            <person name="Tsai I.J."/>
            <person name="Reid A.J."/>
            <person name="Bancroft A.J."/>
            <person name="Nichol S."/>
            <person name="Tracey A."/>
            <person name="Holroyd N."/>
            <person name="Cotton J.A."/>
            <person name="Stanley E.J."/>
            <person name="Zarowiecki M."/>
            <person name="Liu J.Z."/>
            <person name="Huckvale T."/>
            <person name="Cooper P.J."/>
            <person name="Grencis R.K."/>
            <person name="Berriman M."/>
        </authorList>
    </citation>
    <scope>NUCLEOTIDE SEQUENCE [LARGE SCALE GENOMIC DNA]</scope>
    <source>
        <strain evidence="1">Edinburgh</strain>
    </source>
</reference>
<protein>
    <submittedName>
        <fullName evidence="2 3">Uncharacterized protein</fullName>
    </submittedName>
</protein>
<proteinExistence type="predicted"/>
<dbReference type="Proteomes" id="UP000046395">
    <property type="component" value="Unassembled WGS sequence"/>
</dbReference>
<name>A0A5S6QV35_TRIMR</name>
<reference evidence="1" key="1">
    <citation type="submission" date="2013-11" db="EMBL/GenBank/DDBJ databases">
        <authorList>
            <person name="Aslett M."/>
        </authorList>
    </citation>
    <scope>NUCLEOTIDE SEQUENCE [LARGE SCALE GENOMIC DNA]</scope>
    <source>
        <strain evidence="1">Edinburgh</strain>
    </source>
</reference>
<evidence type="ECO:0000313" key="2">
    <source>
        <dbReference type="WBParaSite" id="TMUE_3000011177.1"/>
    </source>
</evidence>
<evidence type="ECO:0000313" key="1">
    <source>
        <dbReference type="Proteomes" id="UP000046395"/>
    </source>
</evidence>
<organism evidence="1 3">
    <name type="scientific">Trichuris muris</name>
    <name type="common">Mouse whipworm</name>
    <dbReference type="NCBI Taxonomy" id="70415"/>
    <lineage>
        <taxon>Eukaryota</taxon>
        <taxon>Metazoa</taxon>
        <taxon>Ecdysozoa</taxon>
        <taxon>Nematoda</taxon>
        <taxon>Enoplea</taxon>
        <taxon>Dorylaimia</taxon>
        <taxon>Trichinellida</taxon>
        <taxon>Trichuridae</taxon>
        <taxon>Trichuris</taxon>
    </lineage>
</organism>
<dbReference type="WBParaSite" id="TMUE_3000011177.1">
    <property type="protein sequence ID" value="TMUE_3000011177.1"/>
    <property type="gene ID" value="WBGene00301199"/>
</dbReference>
<sequence>MNDDVGLFGGDPYLTTDPLRGRLINAVETALFSVLKLTNGGQTMAPVSTVSDIGQSISQLRKCLDELFGGDSRTMEMQFSKDDHIGKSSNSEICEELHGFSQRNGSEALLMDENFSED</sequence>
<reference evidence="2 3" key="3">
    <citation type="submission" date="2019-12" db="UniProtKB">
        <authorList>
            <consortium name="WormBaseParasite"/>
        </authorList>
    </citation>
    <scope>IDENTIFICATION</scope>
</reference>
<keyword evidence="1" id="KW-1185">Reference proteome</keyword>